<evidence type="ECO:0000313" key="3">
    <source>
        <dbReference type="Proteomes" id="UP000672032"/>
    </source>
</evidence>
<feature type="compositionally biased region" description="Basic and acidic residues" evidence="1">
    <location>
        <begin position="79"/>
        <end position="93"/>
    </location>
</feature>
<feature type="region of interest" description="Disordered" evidence="1">
    <location>
        <begin position="381"/>
        <end position="415"/>
    </location>
</feature>
<dbReference type="PANTHER" id="PTHR38119:SF1">
    <property type="entry name" value="BTB DOMAIN-CONTAINING PROTEIN"/>
    <property type="match status" value="1"/>
</dbReference>
<dbReference type="Proteomes" id="UP000672032">
    <property type="component" value="Chromosome 5"/>
</dbReference>
<protein>
    <recommendedName>
        <fullName evidence="4">BTB domain-containing protein</fullName>
    </recommendedName>
</protein>
<accession>A0A8A3PIM0</accession>
<gene>
    <name evidence="2" type="ORF">DSL72_008044</name>
</gene>
<feature type="compositionally biased region" description="Basic and acidic residues" evidence="1">
    <location>
        <begin position="404"/>
        <end position="415"/>
    </location>
</feature>
<evidence type="ECO:0000256" key="1">
    <source>
        <dbReference type="SAM" id="MobiDB-lite"/>
    </source>
</evidence>
<evidence type="ECO:0008006" key="4">
    <source>
        <dbReference type="Google" id="ProtNLM"/>
    </source>
</evidence>
<sequence>MPPKGSRKQYRRGEVVQVVGDPGNDAFKATNGRKRSSNKLQPSIEKCTIEIESDDETPQPPRKSRPDPRSSTGRVCGADQKERPAGSKQESEFAGRPQNTTSRHILRPGSMFRPFADENADVYIVLVHKDHKHTYRLQSHVLMHASSWFQAPIVVEADPELADRISFRTGIRFRFELIHDRRFGHHVLKRMPLTEYKPVEQPEKVVAEAFSASGLKGQYYRRDSASDSRHALIGMPQYDSPFDEAASGNMVGSFGAALCTYFEHSNPSPGTRHSLPELPVDENQDKGVSIKLEKDTEMQMTSTGIVPTTQNAIKDQIARPPTSPTQARTKSDNGNTNDDGQANKDFPNVPDGHVATPLETPIKAESATGEDIFSQTLPVAQAYPGGQPEAPVNAVEPKQSVSEQDPKKPSDEPVHPDVLDAYHSLFLCYYGFPPTISNADFPTAVKQSKILIKIAALYYSLKLVRPHIIASLLSYGRNLYSAVRQDPPRFLILAFKLQCAPIFKEALIHIVGQAPSWPWPTPQDRIDPALAEIIQKKFEHLKEKKAKANDALFRSCLAHLGVRVSISNLNKETFDMWVVVQIWHDWFSQQLHTCAVTRRDENRSVERNMYRLMAQAGDAYLHVDDIMAMVRPYQPIPASGEREREWGNWDRDQVELEMKIMKAFAAKTVRDLMANELMGDFSESGEGAVEYLTCTQIEERELPWVAVMPIREDESRG</sequence>
<dbReference type="EMBL" id="CP063409">
    <property type="protein sequence ID" value="QSZ35177.1"/>
    <property type="molecule type" value="Genomic_DNA"/>
</dbReference>
<dbReference type="OrthoDB" id="5280838at2759"/>
<keyword evidence="3" id="KW-1185">Reference proteome</keyword>
<feature type="compositionally biased region" description="Polar residues" evidence="1">
    <location>
        <begin position="324"/>
        <end position="340"/>
    </location>
</feature>
<feature type="region of interest" description="Disordered" evidence="1">
    <location>
        <begin position="1"/>
        <end position="105"/>
    </location>
</feature>
<reference evidence="2" key="1">
    <citation type="submission" date="2020-10" db="EMBL/GenBank/DDBJ databases">
        <title>Genome Sequence of Monilinia vaccinii-corymbosi Sheds Light on Mummy Berry Disease Infection of Blueberry and Mating Type.</title>
        <authorList>
            <person name="Yow A.G."/>
            <person name="Zhang Y."/>
            <person name="Bansal K."/>
            <person name="Eacker S.M."/>
            <person name="Sullivan S."/>
            <person name="Liachko I."/>
            <person name="Cubeta M.A."/>
            <person name="Rollins J.A."/>
            <person name="Ashrafi H."/>
        </authorList>
    </citation>
    <scope>NUCLEOTIDE SEQUENCE</scope>
    <source>
        <strain evidence="2">RL-1</strain>
    </source>
</reference>
<dbReference type="AlphaFoldDB" id="A0A8A3PIM0"/>
<feature type="compositionally biased region" description="Basic residues" evidence="1">
    <location>
        <begin position="1"/>
        <end position="10"/>
    </location>
</feature>
<proteinExistence type="predicted"/>
<organism evidence="2 3">
    <name type="scientific">Monilinia vaccinii-corymbosi</name>
    <dbReference type="NCBI Taxonomy" id="61207"/>
    <lineage>
        <taxon>Eukaryota</taxon>
        <taxon>Fungi</taxon>
        <taxon>Dikarya</taxon>
        <taxon>Ascomycota</taxon>
        <taxon>Pezizomycotina</taxon>
        <taxon>Leotiomycetes</taxon>
        <taxon>Helotiales</taxon>
        <taxon>Sclerotiniaceae</taxon>
        <taxon>Monilinia</taxon>
    </lineage>
</organism>
<feature type="region of interest" description="Disordered" evidence="1">
    <location>
        <begin position="298"/>
        <end position="356"/>
    </location>
</feature>
<feature type="compositionally biased region" description="Polar residues" evidence="1">
    <location>
        <begin position="298"/>
        <end position="313"/>
    </location>
</feature>
<name>A0A8A3PIM0_9HELO</name>
<evidence type="ECO:0000313" key="2">
    <source>
        <dbReference type="EMBL" id="QSZ35177.1"/>
    </source>
</evidence>
<dbReference type="PANTHER" id="PTHR38119">
    <property type="entry name" value="BTB DOMAIN-CONTAINING PROTEIN-RELATED"/>
    <property type="match status" value="1"/>
</dbReference>